<evidence type="ECO:0000256" key="1">
    <source>
        <dbReference type="SAM" id="Phobius"/>
    </source>
</evidence>
<keyword evidence="1" id="KW-0812">Transmembrane</keyword>
<keyword evidence="1" id="KW-0472">Membrane</keyword>
<dbReference type="EMBL" id="RPFW01000002">
    <property type="protein sequence ID" value="TVZ04782.1"/>
    <property type="molecule type" value="Genomic_DNA"/>
</dbReference>
<keyword evidence="1" id="KW-1133">Transmembrane helix</keyword>
<dbReference type="RefSeq" id="WP_145852490.1">
    <property type="nucleotide sequence ID" value="NZ_RPFW01000002.1"/>
</dbReference>
<comment type="caution">
    <text evidence="2">The sequence shown here is derived from an EMBL/GenBank/DDBJ whole genome shotgun (WGS) entry which is preliminary data.</text>
</comment>
<gene>
    <name evidence="2" type="ORF">EAS64_08985</name>
</gene>
<sequence>MSTGAAITLITVGAILRFALAAGSPHGLNVHVVGIVLILAGILGLLLSLFLRGGSRRPRSLVRQGRGGYYSLPGPSARLKRTKQAAAEDVAEVLGDNRFFAKDAPGREEEDI</sequence>
<dbReference type="AlphaFoldDB" id="A0A6P2C086"/>
<feature type="transmembrane region" description="Helical" evidence="1">
    <location>
        <begin position="31"/>
        <end position="51"/>
    </location>
</feature>
<organism evidence="2 3">
    <name type="scientific">Trebonia kvetii</name>
    <dbReference type="NCBI Taxonomy" id="2480626"/>
    <lineage>
        <taxon>Bacteria</taxon>
        <taxon>Bacillati</taxon>
        <taxon>Actinomycetota</taxon>
        <taxon>Actinomycetes</taxon>
        <taxon>Streptosporangiales</taxon>
        <taxon>Treboniaceae</taxon>
        <taxon>Trebonia</taxon>
    </lineage>
</organism>
<name>A0A6P2C086_9ACTN</name>
<evidence type="ECO:0000313" key="2">
    <source>
        <dbReference type="EMBL" id="TVZ04782.1"/>
    </source>
</evidence>
<protein>
    <submittedName>
        <fullName evidence="2">Uncharacterized protein</fullName>
    </submittedName>
</protein>
<evidence type="ECO:0000313" key="3">
    <source>
        <dbReference type="Proteomes" id="UP000460272"/>
    </source>
</evidence>
<keyword evidence="3" id="KW-1185">Reference proteome</keyword>
<dbReference type="Proteomes" id="UP000460272">
    <property type="component" value="Unassembled WGS sequence"/>
</dbReference>
<accession>A0A6P2C086</accession>
<reference evidence="2 3" key="1">
    <citation type="submission" date="2018-11" db="EMBL/GenBank/DDBJ databases">
        <title>Trebonia kvetii gen.nov., sp.nov., a novel acidophilic actinobacterium, and proposal of the new actinobacterial family Treboniaceae fam. nov.</title>
        <authorList>
            <person name="Rapoport D."/>
            <person name="Sagova-Mareckova M."/>
            <person name="Sedlacek I."/>
            <person name="Provaznik J."/>
            <person name="Kralova S."/>
            <person name="Pavlinic D."/>
            <person name="Benes V."/>
            <person name="Kopecky J."/>
        </authorList>
    </citation>
    <scope>NUCLEOTIDE SEQUENCE [LARGE SCALE GENOMIC DNA]</scope>
    <source>
        <strain evidence="2 3">15Tr583</strain>
    </source>
</reference>
<proteinExistence type="predicted"/>